<dbReference type="PANTHER" id="PTHR35149">
    <property type="entry name" value="SLL5132 PROTEIN"/>
    <property type="match status" value="1"/>
</dbReference>
<name>A0ABQ3V2A0_9CHLR</name>
<reference evidence="3 4" key="1">
    <citation type="journal article" date="2021" name="Int. J. Syst. Evol. Microbiol.">
        <title>Reticulibacter mediterranei gen. nov., sp. nov., within the new family Reticulibacteraceae fam. nov., and Ktedonospora formicarum gen. nov., sp. nov., Ktedonobacter robiniae sp. nov., Dictyobacter formicarum sp. nov. and Dictyobacter arantiisoli sp. nov., belonging to the class Ktedonobacteria.</title>
        <authorList>
            <person name="Yabe S."/>
            <person name="Zheng Y."/>
            <person name="Wang C.M."/>
            <person name="Sakai Y."/>
            <person name="Abe K."/>
            <person name="Yokota A."/>
            <person name="Donadio S."/>
            <person name="Cavaletti L."/>
            <person name="Monciardini P."/>
        </authorList>
    </citation>
    <scope>NUCLEOTIDE SEQUENCE [LARGE SCALE GENOMIC DNA]</scope>
    <source>
        <strain evidence="3 4">SOSP1-30</strain>
    </source>
</reference>
<dbReference type="PANTHER" id="PTHR35149:SF2">
    <property type="entry name" value="DUF262 DOMAIN-CONTAINING PROTEIN"/>
    <property type="match status" value="1"/>
</dbReference>
<dbReference type="Pfam" id="PF03235">
    <property type="entry name" value="GmrSD_N"/>
    <property type="match status" value="1"/>
</dbReference>
<dbReference type="RefSeq" id="WP_201375483.1">
    <property type="nucleotide sequence ID" value="NZ_BNJG01000003.1"/>
</dbReference>
<evidence type="ECO:0000313" key="4">
    <source>
        <dbReference type="Proteomes" id="UP000654345"/>
    </source>
</evidence>
<comment type="caution">
    <text evidence="3">The sequence shown here is derived from an EMBL/GenBank/DDBJ whole genome shotgun (WGS) entry which is preliminary data.</text>
</comment>
<evidence type="ECO:0000259" key="2">
    <source>
        <dbReference type="Pfam" id="PF07510"/>
    </source>
</evidence>
<dbReference type="EMBL" id="BNJG01000003">
    <property type="protein sequence ID" value="GHO59284.1"/>
    <property type="molecule type" value="Genomic_DNA"/>
</dbReference>
<dbReference type="InterPro" id="IPR004919">
    <property type="entry name" value="GmrSD_N"/>
</dbReference>
<evidence type="ECO:0000313" key="3">
    <source>
        <dbReference type="EMBL" id="GHO59284.1"/>
    </source>
</evidence>
<proteinExistence type="predicted"/>
<organism evidence="3 4">
    <name type="scientific">Ktedonobacter robiniae</name>
    <dbReference type="NCBI Taxonomy" id="2778365"/>
    <lineage>
        <taxon>Bacteria</taxon>
        <taxon>Bacillati</taxon>
        <taxon>Chloroflexota</taxon>
        <taxon>Ktedonobacteria</taxon>
        <taxon>Ktedonobacterales</taxon>
        <taxon>Ktedonobacteraceae</taxon>
        <taxon>Ktedonobacter</taxon>
    </lineage>
</organism>
<evidence type="ECO:0000259" key="1">
    <source>
        <dbReference type="Pfam" id="PF03235"/>
    </source>
</evidence>
<feature type="domain" description="GmrSD restriction endonucleases C-terminal" evidence="2">
    <location>
        <begin position="431"/>
        <end position="573"/>
    </location>
</feature>
<dbReference type="InterPro" id="IPR011089">
    <property type="entry name" value="GmrSD_C"/>
</dbReference>
<keyword evidence="4" id="KW-1185">Reference proteome</keyword>
<dbReference type="Proteomes" id="UP000654345">
    <property type="component" value="Unassembled WGS sequence"/>
</dbReference>
<gene>
    <name evidence="3" type="ORF">KSB_77590</name>
</gene>
<protein>
    <recommendedName>
        <fullName evidence="5">DUF262 domain-containing protein</fullName>
    </recommendedName>
</protein>
<feature type="domain" description="GmrSD restriction endonucleases N-terminal" evidence="1">
    <location>
        <begin position="8"/>
        <end position="233"/>
    </location>
</feature>
<sequence>MECYIHTISRIFNNGGNTHYVLPHFQREYIWEKEQWKELLRDLFYVHQEYEAGKQKIVHFLGLMVIVPDGMISGTIPKSRVVDGQQRLITISLILCVLRDLCKKKKKLKSYALRIETMLINQYETGYSRFKVLPSSRREDCSVYTTIVDNHSLGKRPSRILDAYRYLYREISRRISANGILPEKLYEVLVNCFQVALVILNQDNDIESPYKIFESLDGKGKILSQADLVRNYIAMTLPLDLQKQVFEDDWIKIDEMLQEQREHGKPGQLTVFLRHYLAMRRNILHPEERVYIRFRDYIEQYYQESEAFRQEISNLRLFAEYYHKLLLPNKEVHEGIQKTLIRLMPLDLSISYPFLLANYHACTNGHITTREFIHVLEIIENLLVRRYLCGLSPSILGKWFAGLWREIEQEQNGNNLVETCQKHIASTKYYPTDRQIRQAIQEVRLYGGKLPQNRAKITFVLRSIEESLWQHTDIVAQLKGNSTIEHVMPQVLTQAWKEELGDNWEQVHKDFLHTLGNLTLVTQAKNGQLGNSSFKEKKQLLLSQGLRLNAYFDHHLPCWDENAISTRAQWLTQHILTIWPTLV</sequence>
<accession>A0ABQ3V2A0</accession>
<dbReference type="Pfam" id="PF07510">
    <property type="entry name" value="GmrSD_C"/>
    <property type="match status" value="1"/>
</dbReference>
<evidence type="ECO:0008006" key="5">
    <source>
        <dbReference type="Google" id="ProtNLM"/>
    </source>
</evidence>